<dbReference type="Gene3D" id="1.10.10.60">
    <property type="entry name" value="Homeodomain-like"/>
    <property type="match status" value="2"/>
</dbReference>
<keyword evidence="7" id="KW-1185">Reference proteome</keyword>
<keyword evidence="3" id="KW-0804">Transcription</keyword>
<sequence>MRANKIANRLFGILFLLWASFWIDEIILLISDIELNQKWRIFFRGFQYFTPILFYFIVLFYSNPKLQLKKIIFPHFILPIIYIALLYAFSISHYQIINYILLVLMLGQTFFYITASYFMIRKHKKFVMLYSSQTNEIDLTWLERIAVGLLVCVSIIILYNVFFNFERLNLALNVIILIAIFYSAFHCMRQKEIYPFKEEKIKEIISLNTESEIDGSLKKIVSDEELIIFKSELSQLMQNKKPYLNSNLNLLNLAELFETSPHKLSYIINSGFNMNFYNFINKYRVEEAKSLLLNAKMDQYSLIAVAFEAGFNSKTTFNTTFKKFTNQTPSDFKKSCSTL</sequence>
<feature type="transmembrane region" description="Helical" evidence="4">
    <location>
        <begin position="12"/>
        <end position="30"/>
    </location>
</feature>
<evidence type="ECO:0000259" key="5">
    <source>
        <dbReference type="PROSITE" id="PS01124"/>
    </source>
</evidence>
<dbReference type="PANTHER" id="PTHR43280">
    <property type="entry name" value="ARAC-FAMILY TRANSCRIPTIONAL REGULATOR"/>
    <property type="match status" value="1"/>
</dbReference>
<evidence type="ECO:0000313" key="7">
    <source>
        <dbReference type="Proteomes" id="UP000670776"/>
    </source>
</evidence>
<dbReference type="EMBL" id="JAGJCB010000016">
    <property type="protein sequence ID" value="MBP0905028.1"/>
    <property type="molecule type" value="Genomic_DNA"/>
</dbReference>
<organism evidence="6 7">
    <name type="scientific">Mariniflexile gromovii</name>
    <dbReference type="NCBI Taxonomy" id="362523"/>
    <lineage>
        <taxon>Bacteria</taxon>
        <taxon>Pseudomonadati</taxon>
        <taxon>Bacteroidota</taxon>
        <taxon>Flavobacteriia</taxon>
        <taxon>Flavobacteriales</taxon>
        <taxon>Flavobacteriaceae</taxon>
        <taxon>Mariniflexile</taxon>
    </lineage>
</organism>
<dbReference type="PANTHER" id="PTHR43280:SF29">
    <property type="entry name" value="ARAC-FAMILY TRANSCRIPTIONAL REGULATOR"/>
    <property type="match status" value="1"/>
</dbReference>
<dbReference type="SUPFAM" id="SSF46689">
    <property type="entry name" value="Homeodomain-like"/>
    <property type="match status" value="1"/>
</dbReference>
<reference evidence="6 7" key="1">
    <citation type="submission" date="2021-04" db="EMBL/GenBank/DDBJ databases">
        <title>Mariniflexile gromovii gen. nov., sp. nov., a gliding bacterium isolated from the sea urchin Strongylocentrotus intermedius.</title>
        <authorList>
            <person name="Ko S."/>
            <person name="Le V."/>
            <person name="Ahn C.-Y."/>
            <person name="Oh H.-M."/>
        </authorList>
    </citation>
    <scope>NUCLEOTIDE SEQUENCE [LARGE SCALE GENOMIC DNA]</scope>
    <source>
        <strain evidence="6 7">KCTC 12570</strain>
    </source>
</reference>
<comment type="caution">
    <text evidence="6">The sequence shown here is derived from an EMBL/GenBank/DDBJ whole genome shotgun (WGS) entry which is preliminary data.</text>
</comment>
<dbReference type="InterPro" id="IPR009057">
    <property type="entry name" value="Homeodomain-like_sf"/>
</dbReference>
<gene>
    <name evidence="6" type="ORF">J8H85_14405</name>
</gene>
<dbReference type="PROSITE" id="PS00041">
    <property type="entry name" value="HTH_ARAC_FAMILY_1"/>
    <property type="match status" value="1"/>
</dbReference>
<protein>
    <submittedName>
        <fullName evidence="6">AraC family transcriptional regulator</fullName>
    </submittedName>
</protein>
<keyword evidence="4" id="KW-1133">Transmembrane helix</keyword>
<evidence type="ECO:0000313" key="6">
    <source>
        <dbReference type="EMBL" id="MBP0905028.1"/>
    </source>
</evidence>
<dbReference type="Pfam" id="PF12833">
    <property type="entry name" value="HTH_18"/>
    <property type="match status" value="1"/>
</dbReference>
<proteinExistence type="predicted"/>
<dbReference type="SMART" id="SM00342">
    <property type="entry name" value="HTH_ARAC"/>
    <property type="match status" value="1"/>
</dbReference>
<feature type="transmembrane region" description="Helical" evidence="4">
    <location>
        <begin position="42"/>
        <end position="60"/>
    </location>
</feature>
<dbReference type="InterPro" id="IPR018062">
    <property type="entry name" value="HTH_AraC-typ_CS"/>
</dbReference>
<keyword evidence="2" id="KW-0238">DNA-binding</keyword>
<evidence type="ECO:0000256" key="2">
    <source>
        <dbReference type="ARBA" id="ARBA00023125"/>
    </source>
</evidence>
<dbReference type="Proteomes" id="UP000670776">
    <property type="component" value="Unassembled WGS sequence"/>
</dbReference>
<evidence type="ECO:0000256" key="3">
    <source>
        <dbReference type="ARBA" id="ARBA00023163"/>
    </source>
</evidence>
<evidence type="ECO:0000256" key="4">
    <source>
        <dbReference type="SAM" id="Phobius"/>
    </source>
</evidence>
<feature type="transmembrane region" description="Helical" evidence="4">
    <location>
        <begin position="168"/>
        <end position="188"/>
    </location>
</feature>
<keyword evidence="4" id="KW-0472">Membrane</keyword>
<dbReference type="InterPro" id="IPR018060">
    <property type="entry name" value="HTH_AraC"/>
</dbReference>
<feature type="transmembrane region" description="Helical" evidence="4">
    <location>
        <begin position="141"/>
        <end position="162"/>
    </location>
</feature>
<feature type="transmembrane region" description="Helical" evidence="4">
    <location>
        <begin position="72"/>
        <end position="90"/>
    </location>
</feature>
<feature type="domain" description="HTH araC/xylS-type" evidence="5">
    <location>
        <begin position="234"/>
        <end position="335"/>
    </location>
</feature>
<keyword evidence="4" id="KW-0812">Transmembrane</keyword>
<evidence type="ECO:0000256" key="1">
    <source>
        <dbReference type="ARBA" id="ARBA00023015"/>
    </source>
</evidence>
<accession>A0ABS4BWR2</accession>
<dbReference type="RefSeq" id="WP_209655916.1">
    <property type="nucleotide sequence ID" value="NZ_JAGJCB010000016.1"/>
</dbReference>
<dbReference type="PROSITE" id="PS01124">
    <property type="entry name" value="HTH_ARAC_FAMILY_2"/>
    <property type="match status" value="1"/>
</dbReference>
<name>A0ABS4BWR2_9FLAO</name>
<feature type="transmembrane region" description="Helical" evidence="4">
    <location>
        <begin position="96"/>
        <end position="120"/>
    </location>
</feature>
<keyword evidence="1" id="KW-0805">Transcription regulation</keyword>